<keyword evidence="8" id="KW-0479">Metal-binding</keyword>
<reference evidence="10 11" key="1">
    <citation type="submission" date="2021-03" db="EMBL/GenBank/DDBJ databases">
        <title>Sequencing the genomes of 1000 actinobacteria strains.</title>
        <authorList>
            <person name="Klenk H.-P."/>
        </authorList>
    </citation>
    <scope>NUCLEOTIDE SEQUENCE [LARGE SCALE GENOMIC DNA]</scope>
    <source>
        <strain evidence="10 11">DSM 18824</strain>
    </source>
</reference>
<evidence type="ECO:0000256" key="8">
    <source>
        <dbReference type="HAMAP-Rule" id="MF_00118"/>
    </source>
</evidence>
<dbReference type="InterPro" id="IPR027417">
    <property type="entry name" value="P-loop_NTPase"/>
</dbReference>
<dbReference type="GO" id="GO:0003746">
    <property type="term" value="F:translation elongation factor activity"/>
    <property type="evidence" value="ECO:0007669"/>
    <property type="project" value="UniProtKB-KW"/>
</dbReference>
<dbReference type="SUPFAM" id="SSF52540">
    <property type="entry name" value="P-loop containing nucleoside triphosphate hydrolases"/>
    <property type="match status" value="1"/>
</dbReference>
<evidence type="ECO:0000256" key="1">
    <source>
        <dbReference type="ARBA" id="ARBA00022741"/>
    </source>
</evidence>
<dbReference type="PANTHER" id="PTHR43721">
    <property type="entry name" value="ELONGATION FACTOR TU-RELATED"/>
    <property type="match status" value="1"/>
</dbReference>
<dbReference type="InterPro" id="IPR050055">
    <property type="entry name" value="EF-Tu_GTPase"/>
</dbReference>
<proteinExistence type="inferred from homology"/>
<dbReference type="Gene3D" id="3.40.50.300">
    <property type="entry name" value="P-loop containing nucleotide triphosphate hydrolases"/>
    <property type="match status" value="1"/>
</dbReference>
<dbReference type="Pfam" id="PF03144">
    <property type="entry name" value="GTP_EFTU_D2"/>
    <property type="match status" value="1"/>
</dbReference>
<keyword evidence="8" id="KW-0963">Cytoplasm</keyword>
<keyword evidence="4 8" id="KW-0460">Magnesium</keyword>
<evidence type="ECO:0000313" key="10">
    <source>
        <dbReference type="EMBL" id="MBP2349865.1"/>
    </source>
</evidence>
<comment type="subunit">
    <text evidence="8">Monomer.</text>
</comment>
<dbReference type="Proteomes" id="UP000755585">
    <property type="component" value="Unassembled WGS sequence"/>
</dbReference>
<accession>A0ABS4UE05</accession>
<dbReference type="NCBIfam" id="NF000766">
    <property type="entry name" value="PRK00049.1"/>
    <property type="match status" value="1"/>
</dbReference>
<dbReference type="InterPro" id="IPR041709">
    <property type="entry name" value="EF-Tu_GTP-bd"/>
</dbReference>
<feature type="binding site" evidence="8">
    <location>
        <begin position="19"/>
        <end position="26"/>
    </location>
    <ligand>
        <name>GTP</name>
        <dbReference type="ChEBI" id="CHEBI:37565"/>
    </ligand>
</feature>
<dbReference type="InterPro" id="IPR009000">
    <property type="entry name" value="Transl_B-barrel_sf"/>
</dbReference>
<dbReference type="CDD" id="cd01884">
    <property type="entry name" value="EF_Tu"/>
    <property type="match status" value="1"/>
</dbReference>
<feature type="binding site" evidence="8">
    <location>
        <begin position="83"/>
        <end position="87"/>
    </location>
    <ligand>
        <name>GTP</name>
        <dbReference type="ChEBI" id="CHEBI:37565"/>
    </ligand>
</feature>
<keyword evidence="11" id="KW-1185">Reference proteome</keyword>
<evidence type="ECO:0000313" key="11">
    <source>
        <dbReference type="Proteomes" id="UP000755585"/>
    </source>
</evidence>
<dbReference type="PROSITE" id="PS51722">
    <property type="entry name" value="G_TR_2"/>
    <property type="match status" value="1"/>
</dbReference>
<dbReference type="SUPFAM" id="SSF50447">
    <property type="entry name" value="Translation proteins"/>
    <property type="match status" value="1"/>
</dbReference>
<feature type="binding site" evidence="8">
    <location>
        <position position="26"/>
    </location>
    <ligand>
        <name>Mg(2+)</name>
        <dbReference type="ChEBI" id="CHEBI:18420"/>
    </ligand>
</feature>
<keyword evidence="2 8" id="KW-0251">Elongation factor</keyword>
<evidence type="ECO:0000256" key="3">
    <source>
        <dbReference type="ARBA" id="ARBA00022801"/>
    </source>
</evidence>
<dbReference type="PANTHER" id="PTHR43721:SF22">
    <property type="entry name" value="ELONGATION FACTOR TU, MITOCHONDRIAL"/>
    <property type="match status" value="1"/>
</dbReference>
<dbReference type="HAMAP" id="MF_00118_B">
    <property type="entry name" value="EF_Tu_B"/>
    <property type="match status" value="1"/>
</dbReference>
<dbReference type="InterPro" id="IPR009001">
    <property type="entry name" value="Transl_elong_EF1A/Init_IF2_C"/>
</dbReference>
<dbReference type="SUPFAM" id="SSF50465">
    <property type="entry name" value="EF-Tu/eEF-1alpha/eIF2-gamma C-terminal domain"/>
    <property type="match status" value="1"/>
</dbReference>
<dbReference type="NCBIfam" id="TIGR00231">
    <property type="entry name" value="small_GTP"/>
    <property type="match status" value="1"/>
</dbReference>
<dbReference type="EMBL" id="JAGINT010000001">
    <property type="protein sequence ID" value="MBP2349865.1"/>
    <property type="molecule type" value="Genomic_DNA"/>
</dbReference>
<dbReference type="CDD" id="cd03697">
    <property type="entry name" value="EFTU_II"/>
    <property type="match status" value="1"/>
</dbReference>
<gene>
    <name evidence="8" type="primary">tuf</name>
    <name evidence="10" type="ORF">JOF29_000948</name>
</gene>
<feature type="domain" description="Tr-type G" evidence="9">
    <location>
        <begin position="10"/>
        <end position="206"/>
    </location>
</feature>
<dbReference type="Pfam" id="PF03143">
    <property type="entry name" value="GTP_EFTU_D3"/>
    <property type="match status" value="1"/>
</dbReference>
<dbReference type="InterPro" id="IPR000795">
    <property type="entry name" value="T_Tr_GTP-bd_dom"/>
</dbReference>
<dbReference type="InterPro" id="IPR033720">
    <property type="entry name" value="EFTU_2"/>
</dbReference>
<keyword evidence="5 8" id="KW-0648">Protein biosynthesis</keyword>
<dbReference type="PRINTS" id="PR00315">
    <property type="entry name" value="ELONGATNFCT"/>
</dbReference>
<protein>
    <recommendedName>
        <fullName evidence="7 8">Elongation factor Tu</fullName>
        <shortName evidence="8">EF-Tu</shortName>
        <ecNumber evidence="8">3.6.5.3</ecNumber>
    </recommendedName>
</protein>
<sequence>MAKSQFVRTKPHLNIGTMGHVDHGKTTLTAAITKVLAERDPDVNRFVAFDGIDRAPEELQRGITINISHVEYETATRHYAHVDMPGHADYVKNMITGAAQVDAAILVVSAQDGAMPQTREHVLLAHRVGVPYLVVALNKADTVDDPELLDLVELEVRELLSEYGFPGDDVPVVRVSGLKALEGDPRWTAAVGELLDAIDDYVPVPDRELGEPFLMPIENVLTISGRGTVVTGAVERGSLKLGDQVEVVGLGPTVVSTAIGLETFGKSLASADAGDNAAVLLRGVKRDEVRRGQVVALPGSVRPHRKFRANLHALSTAEGGRHTPFAADYRPQFYFRTTDVSGGIDLGEITLVMPGDTIELGVELEKAVAMDVGLGFAVREGGHTVAAGTVTELLD</sequence>
<comment type="similarity">
    <text evidence="8">Belongs to the TRAFAC class translation factor GTPase superfamily. Classic translation factor GTPase family. EF-Tu/EF-1A subfamily.</text>
</comment>
<dbReference type="CDD" id="cd03707">
    <property type="entry name" value="EFTU_III"/>
    <property type="match status" value="1"/>
</dbReference>
<dbReference type="Pfam" id="PF00009">
    <property type="entry name" value="GTP_EFTU"/>
    <property type="match status" value="1"/>
</dbReference>
<comment type="catalytic activity">
    <reaction evidence="8">
        <text>GTP + H2O = GDP + phosphate + H(+)</text>
        <dbReference type="Rhea" id="RHEA:19669"/>
        <dbReference type="ChEBI" id="CHEBI:15377"/>
        <dbReference type="ChEBI" id="CHEBI:15378"/>
        <dbReference type="ChEBI" id="CHEBI:37565"/>
        <dbReference type="ChEBI" id="CHEBI:43474"/>
        <dbReference type="ChEBI" id="CHEBI:58189"/>
        <dbReference type="EC" id="3.6.5.3"/>
    </reaction>
</comment>
<comment type="caution">
    <text evidence="10">The sequence shown here is derived from an EMBL/GenBank/DDBJ whole genome shotgun (WGS) entry which is preliminary data.</text>
</comment>
<dbReference type="InterPro" id="IPR004541">
    <property type="entry name" value="Transl_elong_EFTu/EF1A_bac/org"/>
</dbReference>
<dbReference type="NCBIfam" id="NF009372">
    <property type="entry name" value="PRK12735.1"/>
    <property type="match status" value="1"/>
</dbReference>
<comment type="subcellular location">
    <subcellularLocation>
        <location evidence="8">Cytoplasm</location>
    </subcellularLocation>
</comment>
<evidence type="ECO:0000256" key="4">
    <source>
        <dbReference type="ARBA" id="ARBA00022842"/>
    </source>
</evidence>
<comment type="function">
    <text evidence="8">GTP hydrolase that promotes the GTP-dependent binding of aminoacyl-tRNA to the A-site of ribosomes during protein biosynthesis.</text>
</comment>
<organism evidence="10 11">
    <name type="scientific">Kribbella aluminosa</name>
    <dbReference type="NCBI Taxonomy" id="416017"/>
    <lineage>
        <taxon>Bacteria</taxon>
        <taxon>Bacillati</taxon>
        <taxon>Actinomycetota</taxon>
        <taxon>Actinomycetes</taxon>
        <taxon>Propionibacteriales</taxon>
        <taxon>Kribbellaceae</taxon>
        <taxon>Kribbella</taxon>
    </lineage>
</organism>
<dbReference type="NCBIfam" id="NF009373">
    <property type="entry name" value="PRK12736.1"/>
    <property type="match status" value="1"/>
</dbReference>
<keyword evidence="1 8" id="KW-0547">Nucleotide-binding</keyword>
<keyword evidence="6 8" id="KW-0342">GTP-binding</keyword>
<dbReference type="NCBIfam" id="TIGR00485">
    <property type="entry name" value="EF-Tu"/>
    <property type="match status" value="1"/>
</dbReference>
<dbReference type="InterPro" id="IPR005225">
    <property type="entry name" value="Small_GTP-bd"/>
</dbReference>
<evidence type="ECO:0000256" key="2">
    <source>
        <dbReference type="ARBA" id="ARBA00022768"/>
    </source>
</evidence>
<keyword evidence="3 8" id="KW-0378">Hydrolase</keyword>
<dbReference type="InterPro" id="IPR004160">
    <property type="entry name" value="Transl_elong_EFTu/EF1A_C"/>
</dbReference>
<evidence type="ECO:0000256" key="5">
    <source>
        <dbReference type="ARBA" id="ARBA00022917"/>
    </source>
</evidence>
<dbReference type="RefSeq" id="WP_209692999.1">
    <property type="nucleotide sequence ID" value="NZ_BAAAVU010000016.1"/>
</dbReference>
<evidence type="ECO:0000259" key="9">
    <source>
        <dbReference type="PROSITE" id="PS51722"/>
    </source>
</evidence>
<name>A0ABS4UE05_9ACTN</name>
<feature type="binding site" evidence="8">
    <location>
        <begin position="138"/>
        <end position="141"/>
    </location>
    <ligand>
        <name>GTP</name>
        <dbReference type="ChEBI" id="CHEBI:37565"/>
    </ligand>
</feature>
<dbReference type="InterPro" id="IPR004161">
    <property type="entry name" value="EFTu-like_2"/>
</dbReference>
<dbReference type="EC" id="3.6.5.3" evidence="8"/>
<evidence type="ECO:0000256" key="6">
    <source>
        <dbReference type="ARBA" id="ARBA00023134"/>
    </source>
</evidence>
<evidence type="ECO:0000256" key="7">
    <source>
        <dbReference type="ARBA" id="ARBA00029554"/>
    </source>
</evidence>
<dbReference type="Gene3D" id="2.40.30.10">
    <property type="entry name" value="Translation factors"/>
    <property type="match status" value="2"/>
</dbReference>